<dbReference type="Pfam" id="PF00892">
    <property type="entry name" value="EamA"/>
    <property type="match status" value="1"/>
</dbReference>
<evidence type="ECO:0000256" key="2">
    <source>
        <dbReference type="ARBA" id="ARBA00007362"/>
    </source>
</evidence>
<keyword evidence="9" id="KW-1185">Reference proteome</keyword>
<evidence type="ECO:0000256" key="6">
    <source>
        <dbReference type="SAM" id="Phobius"/>
    </source>
</evidence>
<feature type="transmembrane region" description="Helical" evidence="6">
    <location>
        <begin position="187"/>
        <end position="211"/>
    </location>
</feature>
<proteinExistence type="inferred from homology"/>
<dbReference type="AlphaFoldDB" id="A0A7W3RC62"/>
<dbReference type="Proteomes" id="UP000539313">
    <property type="component" value="Unassembled WGS sequence"/>
</dbReference>
<feature type="transmembrane region" description="Helical" evidence="6">
    <location>
        <begin position="132"/>
        <end position="150"/>
    </location>
</feature>
<evidence type="ECO:0000256" key="1">
    <source>
        <dbReference type="ARBA" id="ARBA00004141"/>
    </source>
</evidence>
<dbReference type="InterPro" id="IPR000620">
    <property type="entry name" value="EamA_dom"/>
</dbReference>
<evidence type="ECO:0000313" key="8">
    <source>
        <dbReference type="EMBL" id="MBA9006975.1"/>
    </source>
</evidence>
<dbReference type="SUPFAM" id="SSF103481">
    <property type="entry name" value="Multidrug resistance efflux transporter EmrE"/>
    <property type="match status" value="2"/>
</dbReference>
<dbReference type="PANTHER" id="PTHR32322">
    <property type="entry name" value="INNER MEMBRANE TRANSPORTER"/>
    <property type="match status" value="1"/>
</dbReference>
<evidence type="ECO:0000256" key="3">
    <source>
        <dbReference type="ARBA" id="ARBA00022692"/>
    </source>
</evidence>
<keyword evidence="3 6" id="KW-0812">Transmembrane</keyword>
<dbReference type="EMBL" id="JACJII010000001">
    <property type="protein sequence ID" value="MBA9006975.1"/>
    <property type="molecule type" value="Genomic_DNA"/>
</dbReference>
<evidence type="ECO:0000313" key="9">
    <source>
        <dbReference type="Proteomes" id="UP000539313"/>
    </source>
</evidence>
<feature type="transmembrane region" description="Helical" evidence="6">
    <location>
        <begin position="223"/>
        <end position="242"/>
    </location>
</feature>
<dbReference type="RefSeq" id="WP_182707706.1">
    <property type="nucleotide sequence ID" value="NZ_JACJII010000001.1"/>
</dbReference>
<accession>A0A7W3RC62</accession>
<feature type="transmembrane region" description="Helical" evidence="6">
    <location>
        <begin position="156"/>
        <end position="175"/>
    </location>
</feature>
<evidence type="ECO:0000256" key="5">
    <source>
        <dbReference type="ARBA" id="ARBA00023136"/>
    </source>
</evidence>
<comment type="caution">
    <text evidence="8">The sequence shown here is derived from an EMBL/GenBank/DDBJ whole genome shotgun (WGS) entry which is preliminary data.</text>
</comment>
<comment type="subcellular location">
    <subcellularLocation>
        <location evidence="1">Membrane</location>
        <topology evidence="1">Multi-pass membrane protein</topology>
    </subcellularLocation>
</comment>
<reference evidence="8 9" key="1">
    <citation type="submission" date="2020-08" db="EMBL/GenBank/DDBJ databases">
        <title>Sequencing the genomes of 1000 actinobacteria strains.</title>
        <authorList>
            <person name="Klenk H.-P."/>
        </authorList>
    </citation>
    <scope>NUCLEOTIDE SEQUENCE [LARGE SCALE GENOMIC DNA]</scope>
    <source>
        <strain evidence="8 9">DSM 45823</strain>
    </source>
</reference>
<feature type="transmembrane region" description="Helical" evidence="6">
    <location>
        <begin position="103"/>
        <end position="125"/>
    </location>
</feature>
<feature type="transmembrane region" description="Helical" evidence="6">
    <location>
        <begin position="12"/>
        <end position="38"/>
    </location>
</feature>
<dbReference type="InterPro" id="IPR050638">
    <property type="entry name" value="AA-Vitamin_Transporters"/>
</dbReference>
<name>A0A7W3RC62_9ACTN</name>
<keyword evidence="4 6" id="KW-1133">Transmembrane helix</keyword>
<keyword evidence="5 6" id="KW-0472">Membrane</keyword>
<protein>
    <submittedName>
        <fullName evidence="8">Drug/metabolite transporter (DMT)-like permease</fullName>
    </submittedName>
</protein>
<comment type="similarity">
    <text evidence="2">Belongs to the EamA transporter family.</text>
</comment>
<evidence type="ECO:0000256" key="4">
    <source>
        <dbReference type="ARBA" id="ARBA00022989"/>
    </source>
</evidence>
<feature type="transmembrane region" description="Helical" evidence="6">
    <location>
        <begin position="44"/>
        <end position="66"/>
    </location>
</feature>
<evidence type="ECO:0000259" key="7">
    <source>
        <dbReference type="Pfam" id="PF00892"/>
    </source>
</evidence>
<feature type="domain" description="EamA" evidence="7">
    <location>
        <begin position="160"/>
        <end position="290"/>
    </location>
</feature>
<organism evidence="8 9">
    <name type="scientific">Thermomonospora cellulosilytica</name>
    <dbReference type="NCBI Taxonomy" id="1411118"/>
    <lineage>
        <taxon>Bacteria</taxon>
        <taxon>Bacillati</taxon>
        <taxon>Actinomycetota</taxon>
        <taxon>Actinomycetes</taxon>
        <taxon>Streptosporangiales</taxon>
        <taxon>Thermomonosporaceae</taxon>
        <taxon>Thermomonospora</taxon>
    </lineage>
</organism>
<sequence length="316" mass="31916">MRNNDSATTPRSIALGGGLAGLGVLVFSFSLPATVLALDGLDPYLIGIGRAAVAALLAAAALAAAVARPPSRRDVPGLLAVGLGVIFGFPVLSTLALDAGASAAHGGVVIGLLPAATAVFAALRVSERPSPSFWLGSATGALAITAFTVAEGGGTVTAADLLLVGALIAGGYGYAEGGRLARHMPGWQIISWALVLMAPITVPVTIALLAATPPVWTAEAAIGFGYVTAFSMYLGFFAWYAGMGRLGVAKAGQFQLAQPILTLVWSALLLGEHLTPATWVAAIAVVACVAWTQRARVRTAPPAAALRRPGVHQPTA</sequence>
<feature type="transmembrane region" description="Helical" evidence="6">
    <location>
        <begin position="78"/>
        <end position="97"/>
    </location>
</feature>
<dbReference type="GO" id="GO:0016020">
    <property type="term" value="C:membrane"/>
    <property type="evidence" value="ECO:0007669"/>
    <property type="project" value="UniProtKB-SubCell"/>
</dbReference>
<dbReference type="InterPro" id="IPR037185">
    <property type="entry name" value="EmrE-like"/>
</dbReference>
<gene>
    <name evidence="8" type="ORF">HNR21_005857</name>
</gene>
<dbReference type="PANTHER" id="PTHR32322:SF2">
    <property type="entry name" value="EAMA DOMAIN-CONTAINING PROTEIN"/>
    <property type="match status" value="1"/>
</dbReference>